<dbReference type="PROSITE" id="PS50948">
    <property type="entry name" value="PAN"/>
    <property type="match status" value="1"/>
</dbReference>
<dbReference type="InterPro" id="IPR003609">
    <property type="entry name" value="Pan_app"/>
</dbReference>
<dbReference type="Pfam" id="PF00024">
    <property type="entry name" value="PAN_1"/>
    <property type="match status" value="1"/>
</dbReference>
<comment type="caution">
    <text evidence="3">The sequence shown here is derived from an EMBL/GenBank/DDBJ whole genome shotgun (WGS) entry which is preliminary data.</text>
</comment>
<feature type="compositionally biased region" description="Basic and acidic residues" evidence="1">
    <location>
        <begin position="15"/>
        <end position="31"/>
    </location>
</feature>
<dbReference type="PANTHER" id="PTHR47327">
    <property type="entry name" value="FI18240P1-RELATED"/>
    <property type="match status" value="1"/>
</dbReference>
<reference evidence="3" key="1">
    <citation type="submission" date="2023-11" db="EMBL/GenBank/DDBJ databases">
        <title>Genome assemblies of two species of porcelain crab, Petrolisthes cinctipes and Petrolisthes manimaculis (Anomura: Porcellanidae).</title>
        <authorList>
            <person name="Angst P."/>
        </authorList>
    </citation>
    <scope>NUCLEOTIDE SEQUENCE</scope>
    <source>
        <strain evidence="3">PB745_02</strain>
        <tissue evidence="3">Gill</tissue>
    </source>
</reference>
<evidence type="ECO:0000256" key="1">
    <source>
        <dbReference type="SAM" id="MobiDB-lite"/>
    </source>
</evidence>
<dbReference type="SUPFAM" id="SSF57414">
    <property type="entry name" value="Hairpin loop containing domain-like"/>
    <property type="match status" value="1"/>
</dbReference>
<evidence type="ECO:0000313" key="4">
    <source>
        <dbReference type="Proteomes" id="UP001292094"/>
    </source>
</evidence>
<feature type="domain" description="Apple" evidence="2">
    <location>
        <begin position="68"/>
        <end position="144"/>
    </location>
</feature>
<evidence type="ECO:0000259" key="2">
    <source>
        <dbReference type="PROSITE" id="PS50948"/>
    </source>
</evidence>
<dbReference type="AlphaFoldDB" id="A0AAE1QHJ0"/>
<protein>
    <recommendedName>
        <fullName evidence="2">Apple domain-containing protein</fullName>
    </recommendedName>
</protein>
<dbReference type="EMBL" id="JAWZYT010000192">
    <property type="protein sequence ID" value="KAK4326850.1"/>
    <property type="molecule type" value="Genomic_DNA"/>
</dbReference>
<feature type="region of interest" description="Disordered" evidence="1">
    <location>
        <begin position="1"/>
        <end position="31"/>
    </location>
</feature>
<sequence>MEEERRERQKWRRKEGRDRSEGGKEVKMARGEALKERRGAEKWSLTSSQFPVFTLYVQKNCLANAANCDRAWSFERVMGFELDGYSKRSQRVNSRQECQVLCLDEQEFPCRAYVFVQYTVYVMATCETLHLHQPTHIQREPDNP</sequence>
<dbReference type="GO" id="GO:0009653">
    <property type="term" value="P:anatomical structure morphogenesis"/>
    <property type="evidence" value="ECO:0007669"/>
    <property type="project" value="TreeGrafter"/>
</dbReference>
<keyword evidence="4" id="KW-1185">Reference proteome</keyword>
<dbReference type="CDD" id="cd01099">
    <property type="entry name" value="PAN_AP_HGF"/>
    <property type="match status" value="1"/>
</dbReference>
<dbReference type="Gene3D" id="3.50.4.10">
    <property type="entry name" value="Hepatocyte Growth Factor"/>
    <property type="match status" value="1"/>
</dbReference>
<name>A0AAE1QHJ0_9EUCA</name>
<accession>A0AAE1QHJ0</accession>
<organism evidence="3 4">
    <name type="scientific">Petrolisthes manimaculis</name>
    <dbReference type="NCBI Taxonomy" id="1843537"/>
    <lineage>
        <taxon>Eukaryota</taxon>
        <taxon>Metazoa</taxon>
        <taxon>Ecdysozoa</taxon>
        <taxon>Arthropoda</taxon>
        <taxon>Crustacea</taxon>
        <taxon>Multicrustacea</taxon>
        <taxon>Malacostraca</taxon>
        <taxon>Eumalacostraca</taxon>
        <taxon>Eucarida</taxon>
        <taxon>Decapoda</taxon>
        <taxon>Pleocyemata</taxon>
        <taxon>Anomura</taxon>
        <taxon>Galatheoidea</taxon>
        <taxon>Porcellanidae</taxon>
        <taxon>Petrolisthes</taxon>
    </lineage>
</organism>
<dbReference type="InterPro" id="IPR052774">
    <property type="entry name" value="Celegans_DevNeuronal_Protein"/>
</dbReference>
<gene>
    <name evidence="3" type="ORF">Pmani_002650</name>
</gene>
<dbReference type="PANTHER" id="PTHR47327:SF2">
    <property type="entry name" value="FI18240P1-RELATED"/>
    <property type="match status" value="1"/>
</dbReference>
<evidence type="ECO:0000313" key="3">
    <source>
        <dbReference type="EMBL" id="KAK4326850.1"/>
    </source>
</evidence>
<dbReference type="Proteomes" id="UP001292094">
    <property type="component" value="Unassembled WGS sequence"/>
</dbReference>
<proteinExistence type="predicted"/>